<sequence length="150" mass="16929">MEIDKILDDNLILNDLKAESKIQVLEKLSEVLKENEYISEVDGFVKDVLEREKLGVTGIGNFVAIPHGQSDYVNETTIAIGKLNKEIEWESLDNNGVRIVILFVVKNDKNFADEHLKLLSKVASNLANEDILKKLLSADSKEEIKNCFRS</sequence>
<name>A0A6N2T920_9FIRM</name>
<dbReference type="GO" id="GO:0016020">
    <property type="term" value="C:membrane"/>
    <property type="evidence" value="ECO:0007669"/>
    <property type="project" value="InterPro"/>
</dbReference>
<dbReference type="PANTHER" id="PTHR47738">
    <property type="entry name" value="PTS SYSTEM FRUCTOSE-LIKE EIIA COMPONENT-RELATED"/>
    <property type="match status" value="1"/>
</dbReference>
<evidence type="ECO:0000256" key="2">
    <source>
        <dbReference type="ARBA" id="ARBA00022553"/>
    </source>
</evidence>
<keyword evidence="4" id="KW-0808">Transferase</keyword>
<dbReference type="Pfam" id="PF00359">
    <property type="entry name" value="PTS_EIIA_2"/>
    <property type="match status" value="1"/>
</dbReference>
<feature type="domain" description="PTS EIIA type-2" evidence="6">
    <location>
        <begin position="5"/>
        <end position="150"/>
    </location>
</feature>
<dbReference type="CDD" id="cd00211">
    <property type="entry name" value="PTS_IIA_fru"/>
    <property type="match status" value="1"/>
</dbReference>
<reference evidence="7" key="1">
    <citation type="submission" date="2019-11" db="EMBL/GenBank/DDBJ databases">
        <authorList>
            <person name="Feng L."/>
        </authorList>
    </citation>
    <scope>NUCLEOTIDE SEQUENCE</scope>
    <source>
        <strain evidence="7">AvaginalisLFYP127</strain>
    </source>
</reference>
<dbReference type="InterPro" id="IPR016152">
    <property type="entry name" value="PTrfase/Anion_transptr"/>
</dbReference>
<dbReference type="GO" id="GO:0009401">
    <property type="term" value="P:phosphoenolpyruvate-dependent sugar phosphotransferase system"/>
    <property type="evidence" value="ECO:0007669"/>
    <property type="project" value="UniProtKB-KW"/>
</dbReference>
<protein>
    <submittedName>
        <fullName evidence="7">PTS system mannose-specific EIIBCA component</fullName>
    </submittedName>
</protein>
<evidence type="ECO:0000259" key="6">
    <source>
        <dbReference type="PROSITE" id="PS51094"/>
    </source>
</evidence>
<dbReference type="InterPro" id="IPR004715">
    <property type="entry name" value="PTS_IIA_fruc"/>
</dbReference>
<evidence type="ECO:0000256" key="1">
    <source>
        <dbReference type="ARBA" id="ARBA00022448"/>
    </source>
</evidence>
<evidence type="ECO:0000256" key="5">
    <source>
        <dbReference type="ARBA" id="ARBA00022683"/>
    </source>
</evidence>
<gene>
    <name evidence="7" type="primary">manP_1</name>
    <name evidence="7" type="ORF">AVLFYP127_00514</name>
</gene>
<accession>A0A6N2T920</accession>
<dbReference type="PROSITE" id="PS00372">
    <property type="entry name" value="PTS_EIIA_TYPE_2_HIS"/>
    <property type="match status" value="1"/>
</dbReference>
<dbReference type="Gene3D" id="3.40.930.10">
    <property type="entry name" value="Mannitol-specific EII, Chain A"/>
    <property type="match status" value="1"/>
</dbReference>
<dbReference type="RefSeq" id="WP_070606161.1">
    <property type="nucleotide sequence ID" value="NZ_CACRSW010000023.1"/>
</dbReference>
<proteinExistence type="predicted"/>
<dbReference type="InterPro" id="IPR002178">
    <property type="entry name" value="PTS_EIIA_type-2_dom"/>
</dbReference>
<dbReference type="PANTHER" id="PTHR47738:SF2">
    <property type="entry name" value="PTS SYSTEM FRUCTOSE-LIKE EIIA COMPONENT"/>
    <property type="match status" value="1"/>
</dbReference>
<keyword evidence="3" id="KW-0762">Sugar transport</keyword>
<keyword evidence="2" id="KW-0597">Phosphoprotein</keyword>
<dbReference type="PROSITE" id="PS51094">
    <property type="entry name" value="PTS_EIIA_TYPE_2"/>
    <property type="match status" value="1"/>
</dbReference>
<dbReference type="GO" id="GO:0008982">
    <property type="term" value="F:protein-N(PI)-phosphohistidine-sugar phosphotransferase activity"/>
    <property type="evidence" value="ECO:0007669"/>
    <property type="project" value="InterPro"/>
</dbReference>
<keyword evidence="1" id="KW-0813">Transport</keyword>
<dbReference type="InterPro" id="IPR051541">
    <property type="entry name" value="PTS_SugarTrans_NitroReg"/>
</dbReference>
<evidence type="ECO:0000256" key="4">
    <source>
        <dbReference type="ARBA" id="ARBA00022679"/>
    </source>
</evidence>
<dbReference type="AlphaFoldDB" id="A0A6N2T920"/>
<organism evidence="7">
    <name type="scientific">Anaerococcus vaginalis</name>
    <dbReference type="NCBI Taxonomy" id="33037"/>
    <lineage>
        <taxon>Bacteria</taxon>
        <taxon>Bacillati</taxon>
        <taxon>Bacillota</taxon>
        <taxon>Tissierellia</taxon>
        <taxon>Tissierellales</taxon>
        <taxon>Peptoniphilaceae</taxon>
        <taxon>Anaerococcus</taxon>
    </lineage>
</organism>
<evidence type="ECO:0000313" key="7">
    <source>
        <dbReference type="EMBL" id="VYT01353.1"/>
    </source>
</evidence>
<evidence type="ECO:0000256" key="3">
    <source>
        <dbReference type="ARBA" id="ARBA00022597"/>
    </source>
</evidence>
<dbReference type="EMBL" id="CACRSW010000023">
    <property type="protein sequence ID" value="VYT01353.1"/>
    <property type="molecule type" value="Genomic_DNA"/>
</dbReference>
<keyword evidence="5" id="KW-0598">Phosphotransferase system</keyword>
<dbReference type="NCBIfam" id="TIGR00848">
    <property type="entry name" value="fruA"/>
    <property type="match status" value="1"/>
</dbReference>
<dbReference type="SUPFAM" id="SSF55804">
    <property type="entry name" value="Phoshotransferase/anion transport protein"/>
    <property type="match status" value="1"/>
</dbReference>